<dbReference type="Proteomes" id="UP000187151">
    <property type="component" value="Unassembled WGS sequence"/>
</dbReference>
<accession>A0ABX3G8R4</accession>
<reference evidence="1 2" key="1">
    <citation type="submission" date="2016-01" db="EMBL/GenBank/DDBJ databases">
        <title>Streptomyces amritsarensis strain MTCC 11845 genome sequencing and assembly.</title>
        <authorList>
            <person name="Sharma D."/>
            <person name="Nair G.R."/>
            <person name="Kaur G."/>
            <person name="Manhas R.K."/>
            <person name="Mayilraj S."/>
        </authorList>
    </citation>
    <scope>NUCLEOTIDE SEQUENCE [LARGE SCALE GENOMIC DNA]</scope>
    <source>
        <strain evidence="1 2">MTCC 11845</strain>
    </source>
</reference>
<evidence type="ECO:0000313" key="1">
    <source>
        <dbReference type="EMBL" id="OLZ72525.1"/>
    </source>
</evidence>
<keyword evidence="2" id="KW-1185">Reference proteome</keyword>
<dbReference type="EMBL" id="MQUR01000005">
    <property type="protein sequence ID" value="OLZ72525.1"/>
    <property type="molecule type" value="Genomic_DNA"/>
</dbReference>
<sequence>MSTVVEPHLLDLMEDQLVLVEGEYLRHFGQDMAAWPAEVWNLYRTATREVCEPELLLPARRASAHTRRHHLARLPYRIDQIAPGTATILLAQQKDGTPQALVRDETGRRIDLPRGASRHIAARLRAAYSADWTVPQTWRAATNRLTAWGHRPPHGGALCPREDIQHGHACGELAA</sequence>
<gene>
    <name evidence="1" type="ORF">AVW11_03795</name>
</gene>
<comment type="caution">
    <text evidence="1">The sequence shown here is derived from an EMBL/GenBank/DDBJ whole genome shotgun (WGS) entry which is preliminary data.</text>
</comment>
<evidence type="ECO:0000313" key="2">
    <source>
        <dbReference type="Proteomes" id="UP000187151"/>
    </source>
</evidence>
<organism evidence="1 2">
    <name type="scientific">Streptomyces amritsarensis</name>
    <dbReference type="NCBI Taxonomy" id="681158"/>
    <lineage>
        <taxon>Bacteria</taxon>
        <taxon>Bacillati</taxon>
        <taxon>Actinomycetota</taxon>
        <taxon>Actinomycetes</taxon>
        <taxon>Kitasatosporales</taxon>
        <taxon>Streptomycetaceae</taxon>
        <taxon>Streptomyces</taxon>
    </lineage>
</organism>
<dbReference type="RefSeq" id="WP_076043198.1">
    <property type="nucleotide sequence ID" value="NZ_MQUR01000005.1"/>
</dbReference>
<name>A0ABX3G8R4_9ACTN</name>
<protein>
    <submittedName>
        <fullName evidence="1">Uncharacterized protein</fullName>
    </submittedName>
</protein>
<proteinExistence type="predicted"/>